<dbReference type="Proteomes" id="UP000198406">
    <property type="component" value="Unassembled WGS sequence"/>
</dbReference>
<dbReference type="SUPFAM" id="SSF50022">
    <property type="entry name" value="ISP domain"/>
    <property type="match status" value="1"/>
</dbReference>
<feature type="region of interest" description="Disordered" evidence="6">
    <location>
        <begin position="1"/>
        <end position="149"/>
    </location>
</feature>
<evidence type="ECO:0000259" key="7">
    <source>
        <dbReference type="PROSITE" id="PS51296"/>
    </source>
</evidence>
<dbReference type="AlphaFoldDB" id="A0A1Z5K1G5"/>
<dbReference type="Pfam" id="PF00355">
    <property type="entry name" value="Rieske"/>
    <property type="match status" value="1"/>
</dbReference>
<proteinExistence type="predicted"/>
<keyword evidence="4" id="KW-0411">Iron-sulfur</keyword>
<comment type="caution">
    <text evidence="8">The sequence shown here is derived from an EMBL/GenBank/DDBJ whole genome shotgun (WGS) entry which is preliminary data.</text>
</comment>
<accession>A0A1Z5K1G5</accession>
<evidence type="ECO:0000256" key="3">
    <source>
        <dbReference type="ARBA" id="ARBA00023004"/>
    </source>
</evidence>
<keyword evidence="9" id="KW-1185">Reference proteome</keyword>
<name>A0A1Z5K1G5_FISSO</name>
<evidence type="ECO:0000256" key="2">
    <source>
        <dbReference type="ARBA" id="ARBA00022723"/>
    </source>
</evidence>
<dbReference type="OrthoDB" id="423598at2759"/>
<gene>
    <name evidence="8" type="ORF">FisN_17Lh072</name>
</gene>
<evidence type="ECO:0000313" key="8">
    <source>
        <dbReference type="EMBL" id="GAX20120.1"/>
    </source>
</evidence>
<dbReference type="GO" id="GO:0046872">
    <property type="term" value="F:metal ion binding"/>
    <property type="evidence" value="ECO:0007669"/>
    <property type="project" value="UniProtKB-KW"/>
</dbReference>
<feature type="compositionally biased region" description="Basic and acidic residues" evidence="6">
    <location>
        <begin position="1"/>
        <end position="15"/>
    </location>
</feature>
<dbReference type="InterPro" id="IPR036922">
    <property type="entry name" value="Rieske_2Fe-2S_sf"/>
</dbReference>
<feature type="compositionally biased region" description="Basic and acidic residues" evidence="6">
    <location>
        <begin position="138"/>
        <end position="149"/>
    </location>
</feature>
<reference evidence="8 9" key="1">
    <citation type="journal article" date="2015" name="Plant Cell">
        <title>Oil accumulation by the oleaginous diatom Fistulifera solaris as revealed by the genome and transcriptome.</title>
        <authorList>
            <person name="Tanaka T."/>
            <person name="Maeda Y."/>
            <person name="Veluchamy A."/>
            <person name="Tanaka M."/>
            <person name="Abida H."/>
            <person name="Marechal E."/>
            <person name="Bowler C."/>
            <person name="Muto M."/>
            <person name="Sunaga Y."/>
            <person name="Tanaka M."/>
            <person name="Yoshino T."/>
            <person name="Taniguchi T."/>
            <person name="Fukuda Y."/>
            <person name="Nemoto M."/>
            <person name="Matsumoto M."/>
            <person name="Wong P.S."/>
            <person name="Aburatani S."/>
            <person name="Fujibuchi W."/>
        </authorList>
    </citation>
    <scope>NUCLEOTIDE SEQUENCE [LARGE SCALE GENOMIC DNA]</scope>
    <source>
        <strain evidence="8 9">JPCC DA0580</strain>
    </source>
</reference>
<keyword evidence="2" id="KW-0479">Metal-binding</keyword>
<comment type="cofactor">
    <cofactor evidence="5">
        <name>[2Fe-2S] cluster</name>
        <dbReference type="ChEBI" id="CHEBI:190135"/>
    </cofactor>
</comment>
<dbReference type="InParanoid" id="A0A1Z5K1G5"/>
<evidence type="ECO:0000313" key="9">
    <source>
        <dbReference type="Proteomes" id="UP000198406"/>
    </source>
</evidence>
<dbReference type="PANTHER" id="PTHR21496">
    <property type="entry name" value="FERREDOXIN-RELATED"/>
    <property type="match status" value="1"/>
</dbReference>
<dbReference type="Gene3D" id="2.102.10.10">
    <property type="entry name" value="Rieske [2Fe-2S] iron-sulphur domain"/>
    <property type="match status" value="1"/>
</dbReference>
<evidence type="ECO:0000256" key="1">
    <source>
        <dbReference type="ARBA" id="ARBA00022714"/>
    </source>
</evidence>
<dbReference type="GO" id="GO:0051537">
    <property type="term" value="F:2 iron, 2 sulfur cluster binding"/>
    <property type="evidence" value="ECO:0007669"/>
    <property type="project" value="UniProtKB-KW"/>
</dbReference>
<sequence length="347" mass="38265">MKPSNDKSSSKEKKEEKKKRQGKEAKQPQKEERAESKSFPVRSFVGGLFAGDDTASGQTDTKEAKASKQQKQKDEKKVGTPSESKSFPVRSFVGGLFTGDDTASGQTDRKASKANKQQQQQEEKKEGTPNSNFVRGLFNKDDDTSKIKKEDSDTNITSVFSSVQRFFGGTFFENNRNDNQEQWVPVFPKTRLSPGEIVPATIGGIDLLVIASKDGRKLYCIANSCSHLGTPLETGKIVRLPVEGAVDKVDSSRRPTLTETEVSAILQQDGLEDCIVCPLHRTAFALKSGEVRGEWCPYPPVVGKLVGTVKQPTGVATFDIRTKGKQIEVRINSLLDERDEKWTNNSS</sequence>
<feature type="compositionally biased region" description="Basic and acidic residues" evidence="6">
    <location>
        <begin position="22"/>
        <end position="36"/>
    </location>
</feature>
<protein>
    <recommendedName>
        <fullName evidence="7">Rieske domain-containing protein</fullName>
    </recommendedName>
</protein>
<keyword evidence="3" id="KW-0408">Iron</keyword>
<dbReference type="CDD" id="cd03467">
    <property type="entry name" value="Rieske"/>
    <property type="match status" value="1"/>
</dbReference>
<dbReference type="PANTHER" id="PTHR21496:SF0">
    <property type="entry name" value="RIESKE DOMAIN-CONTAINING PROTEIN"/>
    <property type="match status" value="1"/>
</dbReference>
<feature type="domain" description="Rieske" evidence="7">
    <location>
        <begin position="184"/>
        <end position="329"/>
    </location>
</feature>
<organism evidence="8 9">
    <name type="scientific">Fistulifera solaris</name>
    <name type="common">Oleaginous diatom</name>
    <dbReference type="NCBI Taxonomy" id="1519565"/>
    <lineage>
        <taxon>Eukaryota</taxon>
        <taxon>Sar</taxon>
        <taxon>Stramenopiles</taxon>
        <taxon>Ochrophyta</taxon>
        <taxon>Bacillariophyta</taxon>
        <taxon>Bacillariophyceae</taxon>
        <taxon>Bacillariophycidae</taxon>
        <taxon>Naviculales</taxon>
        <taxon>Naviculaceae</taxon>
        <taxon>Fistulifera</taxon>
    </lineage>
</organism>
<evidence type="ECO:0000256" key="4">
    <source>
        <dbReference type="ARBA" id="ARBA00023014"/>
    </source>
</evidence>
<evidence type="ECO:0000256" key="5">
    <source>
        <dbReference type="ARBA" id="ARBA00034078"/>
    </source>
</evidence>
<dbReference type="PROSITE" id="PS51296">
    <property type="entry name" value="RIESKE"/>
    <property type="match status" value="1"/>
</dbReference>
<dbReference type="InterPro" id="IPR017941">
    <property type="entry name" value="Rieske_2Fe-2S"/>
</dbReference>
<keyword evidence="1" id="KW-0001">2Fe-2S</keyword>
<evidence type="ECO:0000256" key="6">
    <source>
        <dbReference type="SAM" id="MobiDB-lite"/>
    </source>
</evidence>
<dbReference type="EMBL" id="BDSP01000143">
    <property type="protein sequence ID" value="GAX20120.1"/>
    <property type="molecule type" value="Genomic_DNA"/>
</dbReference>
<feature type="compositionally biased region" description="Basic and acidic residues" evidence="6">
    <location>
        <begin position="60"/>
        <end position="78"/>
    </location>
</feature>